<dbReference type="OrthoDB" id="9798288at2"/>
<dbReference type="STRING" id="1140003.OMY_00500"/>
<dbReference type="RefSeq" id="WP_016184991.1">
    <property type="nucleotide sequence ID" value="NZ_ASWO01000001.1"/>
</dbReference>
<dbReference type="InterPro" id="IPR039935">
    <property type="entry name" value="YML079W-like"/>
</dbReference>
<dbReference type="InterPro" id="IPR011051">
    <property type="entry name" value="RmlC_Cupin_sf"/>
</dbReference>
<reference evidence="2 3" key="1">
    <citation type="submission" date="2013-03" db="EMBL/GenBank/DDBJ databases">
        <title>The Genome Sequence of Enterococcus sulfureus ATCC_49903 (PacBio/Illumina hybrid assembly).</title>
        <authorList>
            <consortium name="The Broad Institute Genomics Platform"/>
            <consortium name="The Broad Institute Genome Sequencing Center for Infectious Disease"/>
            <person name="Earl A."/>
            <person name="Russ C."/>
            <person name="Gilmore M."/>
            <person name="Surin D."/>
            <person name="Walker B."/>
            <person name="Young S."/>
            <person name="Zeng Q."/>
            <person name="Gargeya S."/>
            <person name="Fitzgerald M."/>
            <person name="Haas B."/>
            <person name="Abouelleil A."/>
            <person name="Allen A.W."/>
            <person name="Alvarado L."/>
            <person name="Arachchi H.M."/>
            <person name="Berlin A.M."/>
            <person name="Chapman S.B."/>
            <person name="Gainer-Dewar J."/>
            <person name="Goldberg J."/>
            <person name="Griggs A."/>
            <person name="Gujja S."/>
            <person name="Hansen M."/>
            <person name="Howarth C."/>
            <person name="Imamovic A."/>
            <person name="Ireland A."/>
            <person name="Larimer J."/>
            <person name="McCowan C."/>
            <person name="Murphy C."/>
            <person name="Pearson M."/>
            <person name="Poon T.W."/>
            <person name="Priest M."/>
            <person name="Roberts A."/>
            <person name="Saif S."/>
            <person name="Shea T."/>
            <person name="Sisk P."/>
            <person name="Sykes S."/>
            <person name="Wortman J."/>
            <person name="Nusbaum C."/>
            <person name="Birren B."/>
        </authorList>
    </citation>
    <scope>NUCLEOTIDE SEQUENCE [LARGE SCALE GENOMIC DNA]</scope>
    <source>
        <strain evidence="2 3">ATCC 49903</strain>
    </source>
</reference>
<dbReference type="Proteomes" id="UP000015961">
    <property type="component" value="Unassembled WGS sequence"/>
</dbReference>
<protein>
    <recommendedName>
        <fullName evidence="1">DUF985 domain-containing protein</fullName>
    </recommendedName>
</protein>
<organism evidence="2 3">
    <name type="scientific">Enterococcus sulfureus ATCC 49903</name>
    <dbReference type="NCBI Taxonomy" id="1140003"/>
    <lineage>
        <taxon>Bacteria</taxon>
        <taxon>Bacillati</taxon>
        <taxon>Bacillota</taxon>
        <taxon>Bacilli</taxon>
        <taxon>Lactobacillales</taxon>
        <taxon>Enterococcaceae</taxon>
        <taxon>Enterococcus</taxon>
    </lineage>
</organism>
<dbReference type="InterPro" id="IPR014710">
    <property type="entry name" value="RmlC-like_jellyroll"/>
</dbReference>
<dbReference type="SUPFAM" id="SSF51182">
    <property type="entry name" value="RmlC-like cupins"/>
    <property type="match status" value="1"/>
</dbReference>
<evidence type="ECO:0000313" key="2">
    <source>
        <dbReference type="EMBL" id="EOT87439.1"/>
    </source>
</evidence>
<dbReference type="Pfam" id="PF06172">
    <property type="entry name" value="Cupin_5"/>
    <property type="match status" value="1"/>
</dbReference>
<dbReference type="CDD" id="cd06121">
    <property type="entry name" value="cupin_YML079wp"/>
    <property type="match status" value="1"/>
</dbReference>
<dbReference type="InterPro" id="IPR009327">
    <property type="entry name" value="Cupin_DUF985"/>
</dbReference>
<proteinExistence type="predicted"/>
<dbReference type="Gene3D" id="2.60.120.10">
    <property type="entry name" value="Jelly Rolls"/>
    <property type="match status" value="1"/>
</dbReference>
<dbReference type="PANTHER" id="PTHR33387:SF3">
    <property type="entry name" value="DUF985 DOMAIN-CONTAINING PROTEIN"/>
    <property type="match status" value="1"/>
</dbReference>
<name>S0KY79_9ENTE</name>
<evidence type="ECO:0000259" key="1">
    <source>
        <dbReference type="Pfam" id="PF06172"/>
    </source>
</evidence>
<dbReference type="PANTHER" id="PTHR33387">
    <property type="entry name" value="RMLC-LIKE JELLY ROLL FOLD PROTEIN"/>
    <property type="match status" value="1"/>
</dbReference>
<dbReference type="EMBL" id="ASWO01000001">
    <property type="protein sequence ID" value="EOT87439.1"/>
    <property type="molecule type" value="Genomic_DNA"/>
</dbReference>
<feature type="domain" description="DUF985" evidence="1">
    <location>
        <begin position="5"/>
        <end position="133"/>
    </location>
</feature>
<comment type="caution">
    <text evidence="2">The sequence shown here is derived from an EMBL/GenBank/DDBJ whole genome shotgun (WGS) entry which is preliminary data.</text>
</comment>
<dbReference type="eggNOG" id="COG3542">
    <property type="taxonomic scope" value="Bacteria"/>
</dbReference>
<dbReference type="PATRIC" id="fig|1140003.3.peg.496"/>
<keyword evidence="3" id="KW-1185">Reference proteome</keyword>
<dbReference type="AlphaFoldDB" id="S0KY79"/>
<evidence type="ECO:0000313" key="3">
    <source>
        <dbReference type="Proteomes" id="UP000015961"/>
    </source>
</evidence>
<accession>S0KY79</accession>
<gene>
    <name evidence="2" type="ORF">I573_00495</name>
</gene>
<sequence>MHQKEYWIKELGLVPHPEGGFYKELPAASEWLTDQNRPLYTNIYFLLTKESPSHFHQLTADEVWYFHYGSALTVHELYEGEYRKTKIGLDIKNEERLSYTVPKGSVFGSTVEEGYALVSCMVSPGFTFDDFKLFEKRELLRLYPDQVEIIEKLALETI</sequence>